<evidence type="ECO:0000313" key="8">
    <source>
        <dbReference type="EMBL" id="MCQ4632224.1"/>
    </source>
</evidence>
<dbReference type="Proteomes" id="UP000996601">
    <property type="component" value="Unassembled WGS sequence"/>
</dbReference>
<dbReference type="Pfam" id="PF14487">
    <property type="entry name" value="DarT"/>
    <property type="match status" value="1"/>
</dbReference>
<keyword evidence="9" id="KW-1185">Reference proteome</keyword>
<comment type="similarity">
    <text evidence="6">Belongs to the DarT ADP-ribosyltransferase family.</text>
</comment>
<feature type="domain" description="DarT" evidence="7">
    <location>
        <begin position="166"/>
        <end position="347"/>
    </location>
</feature>
<name>A0ABT1RAX7_9HYPH</name>
<evidence type="ECO:0000256" key="1">
    <source>
        <dbReference type="ARBA" id="ARBA00022649"/>
    </source>
</evidence>
<dbReference type="EMBL" id="WHSB02000007">
    <property type="protein sequence ID" value="MCQ4632224.1"/>
    <property type="molecule type" value="Genomic_DNA"/>
</dbReference>
<evidence type="ECO:0000256" key="6">
    <source>
        <dbReference type="PROSITE-ProRule" id="PRU01362"/>
    </source>
</evidence>
<evidence type="ECO:0000259" key="7">
    <source>
        <dbReference type="PROSITE" id="PS52018"/>
    </source>
</evidence>
<reference evidence="8" key="1">
    <citation type="submission" date="2021-07" db="EMBL/GenBank/DDBJ databases">
        <title>Shinella sp. nov., a novel member of the genus Shinella from water.</title>
        <authorList>
            <person name="Deng Y."/>
        </authorList>
    </citation>
    <scope>NUCLEOTIDE SEQUENCE</scope>
    <source>
        <strain evidence="8">CPCC 100929</strain>
    </source>
</reference>
<keyword evidence="1 6" id="KW-1277">Toxin-antitoxin system</keyword>
<keyword evidence="5 6" id="KW-0238">DNA-binding</keyword>
<evidence type="ECO:0000256" key="2">
    <source>
        <dbReference type="ARBA" id="ARBA00022676"/>
    </source>
</evidence>
<keyword evidence="3 6" id="KW-0808">Transferase</keyword>
<evidence type="ECO:0000256" key="3">
    <source>
        <dbReference type="ARBA" id="ARBA00022679"/>
    </source>
</evidence>
<feature type="binding site" evidence="6">
    <location>
        <begin position="170"/>
        <end position="172"/>
    </location>
    <ligand>
        <name>NAD(+)</name>
        <dbReference type="ChEBI" id="CHEBI:57540"/>
    </ligand>
</feature>
<comment type="caution">
    <text evidence="6">Lacks conserved residue(s) required for the propagation of feature annotation.</text>
</comment>
<protein>
    <submittedName>
        <fullName evidence="8">DUF4433 domain-containing protein</fullName>
    </submittedName>
</protein>
<evidence type="ECO:0000313" key="9">
    <source>
        <dbReference type="Proteomes" id="UP000996601"/>
    </source>
</evidence>
<dbReference type="RefSeq" id="WP_256118857.1">
    <property type="nucleotide sequence ID" value="NZ_WHSB02000007.1"/>
</dbReference>
<dbReference type="PROSITE" id="PS52018">
    <property type="entry name" value="DART"/>
    <property type="match status" value="1"/>
</dbReference>
<keyword evidence="2 6" id="KW-0328">Glycosyltransferase</keyword>
<accession>A0ABT1RAX7</accession>
<comment type="caution">
    <text evidence="8">The sequence shown here is derived from an EMBL/GenBank/DDBJ whole genome shotgun (WGS) entry which is preliminary data.</text>
</comment>
<feature type="active site" description="Proton acceptor" evidence="6">
    <location>
        <position position="205"/>
    </location>
</feature>
<evidence type="ECO:0000256" key="5">
    <source>
        <dbReference type="ARBA" id="ARBA00023125"/>
    </source>
</evidence>
<comment type="catalytic activity">
    <reaction evidence="6">
        <text>a thymidine in DNA + NAD(+) = an N-(ADP-alpha-D-ribosyl)-thymidine in DNA + nicotinamide + H(+)</text>
        <dbReference type="Rhea" id="RHEA:71651"/>
        <dbReference type="Rhea" id="RHEA-COMP:13556"/>
        <dbReference type="Rhea" id="RHEA-COMP:18051"/>
        <dbReference type="ChEBI" id="CHEBI:15378"/>
        <dbReference type="ChEBI" id="CHEBI:17154"/>
        <dbReference type="ChEBI" id="CHEBI:57540"/>
        <dbReference type="ChEBI" id="CHEBI:137386"/>
        <dbReference type="ChEBI" id="CHEBI:191199"/>
    </reaction>
</comment>
<evidence type="ECO:0000256" key="4">
    <source>
        <dbReference type="ARBA" id="ARBA00022695"/>
    </source>
</evidence>
<gene>
    <name evidence="8" type="ORF">GB927_019390</name>
</gene>
<proteinExistence type="inferred from homology"/>
<keyword evidence="4 6" id="KW-0548">Nucleotidyltransferase</keyword>
<feature type="active site" evidence="6">
    <location>
        <position position="301"/>
    </location>
</feature>
<feature type="binding site" evidence="6">
    <location>
        <position position="205"/>
    </location>
    <ligand>
        <name>NAD(+)</name>
        <dbReference type="ChEBI" id="CHEBI:57540"/>
    </ligand>
</feature>
<sequence length="402" mass="44710">MLWFIAGFLVLCWLWHKIFGGRADAPSDTEKDDASAGVIISGRGVSRMMNEVGRSLSGIPEAVNRFNEIAAVLDAQDKEKKRKEQSSFGKTLRDRQLVIGAVRDIGKRERRIRKEMDTDPEFASLYESNKAELETILAGHAPPRKNPGRAGLVPVQYRTLRSWSIPFLVHFTRVSNLPSILANGIMPVAWHAKSGIVPAVNDVHRFDRRTNSSSFSIAHPNHRMLWKYRQLDPDEDWVILAVDPDVIWKKQCAFCARNAAEKSISSRSLGDLTGRAAFDKMLGVNRRTDALPYEPADDQAEVLIFGVVEPELITGAFFLKDETRAKLDGLCGARATFNAAESEALFSSRSHARRLTGNAALLDGYQKLMAQIADDLRQDPGLATYLDAALAEMLDNPDIYSA</sequence>
<organism evidence="8 9">
    <name type="scientific">Shinella lacus</name>
    <dbReference type="NCBI Taxonomy" id="2654216"/>
    <lineage>
        <taxon>Bacteria</taxon>
        <taxon>Pseudomonadati</taxon>
        <taxon>Pseudomonadota</taxon>
        <taxon>Alphaproteobacteria</taxon>
        <taxon>Hyphomicrobiales</taxon>
        <taxon>Rhizobiaceae</taxon>
        <taxon>Shinella</taxon>
    </lineage>
</organism>
<dbReference type="InterPro" id="IPR029494">
    <property type="entry name" value="DarT"/>
</dbReference>